<dbReference type="Proteomes" id="UP001642464">
    <property type="component" value="Unassembled WGS sequence"/>
</dbReference>
<comment type="caution">
    <text evidence="2">The sequence shown here is derived from an EMBL/GenBank/DDBJ whole genome shotgun (WGS) entry which is preliminary data.</text>
</comment>
<feature type="region of interest" description="Disordered" evidence="1">
    <location>
        <begin position="252"/>
        <end position="272"/>
    </location>
</feature>
<gene>
    <name evidence="2" type="ORF">SCF082_LOCUS49621</name>
    <name evidence="3" type="ORF">SCF082_LOCUS49639</name>
</gene>
<evidence type="ECO:0000313" key="2">
    <source>
        <dbReference type="EMBL" id="CAK9106530.1"/>
    </source>
</evidence>
<name>A0ABP0S2J6_9DINO</name>
<protein>
    <submittedName>
        <fullName evidence="2">Peroxisomal membrane protein 2</fullName>
    </submittedName>
</protein>
<feature type="region of interest" description="Disordered" evidence="1">
    <location>
        <begin position="1"/>
        <end position="51"/>
    </location>
</feature>
<evidence type="ECO:0000256" key="1">
    <source>
        <dbReference type="SAM" id="MobiDB-lite"/>
    </source>
</evidence>
<organism evidence="2 4">
    <name type="scientific">Durusdinium trenchii</name>
    <dbReference type="NCBI Taxonomy" id="1381693"/>
    <lineage>
        <taxon>Eukaryota</taxon>
        <taxon>Sar</taxon>
        <taxon>Alveolata</taxon>
        <taxon>Dinophyceae</taxon>
        <taxon>Suessiales</taxon>
        <taxon>Symbiodiniaceae</taxon>
        <taxon>Durusdinium</taxon>
    </lineage>
</organism>
<keyword evidence="4" id="KW-1185">Reference proteome</keyword>
<dbReference type="EMBL" id="CAXAMM010042762">
    <property type="protein sequence ID" value="CAK9106582.1"/>
    <property type="molecule type" value="Genomic_DNA"/>
</dbReference>
<proteinExistence type="predicted"/>
<feature type="compositionally biased region" description="Basic and acidic residues" evidence="1">
    <location>
        <begin position="20"/>
        <end position="32"/>
    </location>
</feature>
<dbReference type="EMBL" id="CAXAMM010042751">
    <property type="protein sequence ID" value="CAK9106530.1"/>
    <property type="molecule type" value="Genomic_DNA"/>
</dbReference>
<evidence type="ECO:0000313" key="4">
    <source>
        <dbReference type="Proteomes" id="UP001642464"/>
    </source>
</evidence>
<feature type="compositionally biased region" description="Low complexity" evidence="1">
    <location>
        <begin position="1"/>
        <end position="18"/>
    </location>
</feature>
<evidence type="ECO:0000313" key="3">
    <source>
        <dbReference type="EMBL" id="CAK9106582.1"/>
    </source>
</evidence>
<reference evidence="2 4" key="1">
    <citation type="submission" date="2024-02" db="EMBL/GenBank/DDBJ databases">
        <authorList>
            <person name="Chen Y."/>
            <person name="Shah S."/>
            <person name="Dougan E. K."/>
            <person name="Thang M."/>
            <person name="Chan C."/>
        </authorList>
    </citation>
    <scope>NUCLEOTIDE SEQUENCE [LARGE SCALE GENOMIC DNA]</scope>
</reference>
<sequence>MATFPKSSSAPPSWSIAPRLSRDFENTSKNKIEAPTLRKKTRRTEHGDRQNGLERQFKWKTCGNLSKWRSPLRCPPPWNKPLTDKWGFPKSLESLPPAEPWDVRHHLQGMPNDVMPKEQRAYFSKPQSTVELQAELTKNPSCSSMLKRIEAGDLPGRPRSIISCDAGAPVCPQRHVFGGTMLDRDGFGRTWNNRWQTGIAILNEHCHPDHRTYFTQRSIFERSPSQIYRRFLHQERRPGEWVSIDQRRPARFPPLGGLLTGRSGTPVPGATP</sequence>
<accession>A0ABP0S2J6</accession>